<dbReference type="GO" id="GO:0046872">
    <property type="term" value="F:metal ion binding"/>
    <property type="evidence" value="ECO:0007669"/>
    <property type="project" value="UniProtKB-KW"/>
</dbReference>
<comment type="cofactor">
    <cofactor evidence="10">
        <name>[4Fe-4S] cluster</name>
        <dbReference type="ChEBI" id="CHEBI:49883"/>
    </cofactor>
    <text evidence="10">Binds 3 [4Fe-4S] clusters.</text>
</comment>
<comment type="similarity">
    <text evidence="10">Belongs to the 4Fe4S bacterial-type ferredoxin family. RnfB subfamily.</text>
</comment>
<evidence type="ECO:0000313" key="15">
    <source>
        <dbReference type="Proteomes" id="UP000440713"/>
    </source>
</evidence>
<gene>
    <name evidence="10" type="primary">rnfB</name>
    <name evidence="14" type="ORF">FYJ71_03180</name>
</gene>
<feature type="domain" description="4Fe-4S" evidence="13">
    <location>
        <begin position="31"/>
        <end position="90"/>
    </location>
</feature>
<dbReference type="EC" id="7.-.-.-" evidence="10"/>
<accession>A0A6N7XBD0</accession>
<comment type="caution">
    <text evidence="10">Lacks conserved residue(s) required for the propagation of feature annotation.</text>
</comment>
<evidence type="ECO:0000259" key="13">
    <source>
        <dbReference type="PROSITE" id="PS51656"/>
    </source>
</evidence>
<dbReference type="PROSITE" id="PS00198">
    <property type="entry name" value="4FE4S_FER_1"/>
    <property type="match status" value="2"/>
</dbReference>
<dbReference type="GO" id="GO:0005886">
    <property type="term" value="C:plasma membrane"/>
    <property type="evidence" value="ECO:0007669"/>
    <property type="project" value="UniProtKB-SubCell"/>
</dbReference>
<dbReference type="Pfam" id="PF12838">
    <property type="entry name" value="Fer4_7"/>
    <property type="match status" value="1"/>
</dbReference>
<evidence type="ECO:0000256" key="9">
    <source>
        <dbReference type="ARBA" id="ARBA00023136"/>
    </source>
</evidence>
<keyword evidence="6 10" id="KW-0249">Electron transport</keyword>
<keyword evidence="5 10" id="KW-1278">Translocase</keyword>
<feature type="binding site" evidence="10">
    <location>
        <position position="140"/>
    </location>
    <ligand>
        <name>[4Fe-4S] cluster</name>
        <dbReference type="ChEBI" id="CHEBI:49883"/>
        <label>2</label>
    </ligand>
</feature>
<dbReference type="PROSITE" id="PS51379">
    <property type="entry name" value="4FE4S_FER_2"/>
    <property type="match status" value="3"/>
</dbReference>
<feature type="binding site" evidence="10">
    <location>
        <position position="73"/>
    </location>
    <ligand>
        <name>[4Fe-4S] cluster</name>
        <dbReference type="ChEBI" id="CHEBI:49883"/>
        <label>1</label>
    </ligand>
</feature>
<dbReference type="PANTHER" id="PTHR43560:SF1">
    <property type="entry name" value="ION-TRANSLOCATING OXIDOREDUCTASE COMPLEX SUBUNIT B"/>
    <property type="match status" value="1"/>
</dbReference>
<feature type="binding site" evidence="10">
    <location>
        <position position="136"/>
    </location>
    <ligand>
        <name>[4Fe-4S] cluster</name>
        <dbReference type="ChEBI" id="CHEBI:49883"/>
        <label>2</label>
    </ligand>
</feature>
<feature type="binding site" evidence="10">
    <location>
        <position position="48"/>
    </location>
    <ligand>
        <name>[4Fe-4S] cluster</name>
        <dbReference type="ChEBI" id="CHEBI:49883"/>
        <label>1</label>
    </ligand>
</feature>
<keyword evidence="2 10" id="KW-0004">4Fe-4S</keyword>
<dbReference type="CDD" id="cd10549">
    <property type="entry name" value="MtMvhB_like"/>
    <property type="match status" value="1"/>
</dbReference>
<protein>
    <recommendedName>
        <fullName evidence="10">Ion-translocating oxidoreductase complex subunit B</fullName>
        <ecNumber evidence="10">7.-.-.-</ecNumber>
    </recommendedName>
    <alternativeName>
        <fullName evidence="10">Rnf electron transport complex subunit B</fullName>
    </alternativeName>
</protein>
<dbReference type="InterPro" id="IPR017896">
    <property type="entry name" value="4Fe4S_Fe-S-bd"/>
</dbReference>
<dbReference type="InterPro" id="IPR010207">
    <property type="entry name" value="Elect_transpt_cplx_RnfB/RsxB"/>
</dbReference>
<comment type="subunit">
    <text evidence="10">The complex is composed of six subunits: RnfA, RnfB, RnfC, RnfD, RnfE and RnfG.</text>
</comment>
<feature type="domain" description="4Fe-4S ferredoxin-type" evidence="12">
    <location>
        <begin position="204"/>
        <end position="233"/>
    </location>
</feature>
<feature type="binding site" evidence="10">
    <location>
        <position position="51"/>
    </location>
    <ligand>
        <name>[4Fe-4S] cluster</name>
        <dbReference type="ChEBI" id="CHEBI:49883"/>
        <label>1</label>
    </ligand>
</feature>
<feature type="binding site" evidence="10">
    <location>
        <position position="56"/>
    </location>
    <ligand>
        <name>[4Fe-4S] cluster</name>
        <dbReference type="ChEBI" id="CHEBI:49883"/>
        <label>1</label>
    </ligand>
</feature>
<keyword evidence="10" id="KW-1003">Cell membrane</keyword>
<feature type="binding site" evidence="10">
    <location>
        <position position="146"/>
    </location>
    <ligand>
        <name>[4Fe-4S] cluster</name>
        <dbReference type="ChEBI" id="CHEBI:49883"/>
        <label>2</label>
    </ligand>
</feature>
<dbReference type="InterPro" id="IPR017900">
    <property type="entry name" value="4Fe4S_Fe_S_CS"/>
</dbReference>
<keyword evidence="8 10" id="KW-0411">Iron-sulfur</keyword>
<comment type="function">
    <text evidence="10">Part of a membrane-bound complex that couples electron transfer with translocation of ions across the membrane.</text>
</comment>
<dbReference type="NCBIfam" id="NF005503">
    <property type="entry name" value="PRK07118.1-2"/>
    <property type="match status" value="1"/>
</dbReference>
<evidence type="ECO:0000256" key="3">
    <source>
        <dbReference type="ARBA" id="ARBA00022723"/>
    </source>
</evidence>
<feature type="domain" description="4Fe-4S ferredoxin-type" evidence="12">
    <location>
        <begin position="234"/>
        <end position="263"/>
    </location>
</feature>
<comment type="caution">
    <text evidence="14">The sequence shown here is derived from an EMBL/GenBank/DDBJ whole genome shotgun (WGS) entry which is preliminary data.</text>
</comment>
<dbReference type="Gene3D" id="1.10.15.40">
    <property type="entry name" value="Electron transport complex subunit B, putative Fe-S cluster"/>
    <property type="match status" value="1"/>
</dbReference>
<dbReference type="InterPro" id="IPR050395">
    <property type="entry name" value="4Fe4S_Ferredoxin_RnfB"/>
</dbReference>
<feature type="domain" description="4Fe-4S ferredoxin-type" evidence="12">
    <location>
        <begin position="160"/>
        <end position="189"/>
    </location>
</feature>
<dbReference type="GO" id="GO:0009055">
    <property type="term" value="F:electron transfer activity"/>
    <property type="evidence" value="ECO:0007669"/>
    <property type="project" value="InterPro"/>
</dbReference>
<evidence type="ECO:0000256" key="5">
    <source>
        <dbReference type="ARBA" id="ARBA00022967"/>
    </source>
</evidence>
<feature type="binding site" evidence="10">
    <location>
        <position position="169"/>
    </location>
    <ligand>
        <name>[4Fe-4S] cluster</name>
        <dbReference type="ChEBI" id="CHEBI:49883"/>
        <label>3</label>
    </ligand>
</feature>
<name>A0A6N7XBD0_9FIRM</name>
<dbReference type="RefSeq" id="WP_154537345.1">
    <property type="nucleotide sequence ID" value="NZ_JAQYHJ010000066.1"/>
</dbReference>
<dbReference type="Pfam" id="PF04060">
    <property type="entry name" value="FeS"/>
    <property type="match status" value="1"/>
</dbReference>
<dbReference type="Proteomes" id="UP000440713">
    <property type="component" value="Unassembled WGS sequence"/>
</dbReference>
<comment type="subcellular location">
    <subcellularLocation>
        <location evidence="10">Cell membrane</location>
    </subcellularLocation>
</comment>
<feature type="region of interest" description="Hydrophobic" evidence="10">
    <location>
        <begin position="1"/>
        <end position="25"/>
    </location>
</feature>
<dbReference type="NCBIfam" id="TIGR01944">
    <property type="entry name" value="rnfB"/>
    <property type="match status" value="1"/>
</dbReference>
<dbReference type="Pfam" id="PF00037">
    <property type="entry name" value="Fer4"/>
    <property type="match status" value="1"/>
</dbReference>
<dbReference type="GO" id="GO:0051539">
    <property type="term" value="F:4 iron, 4 sulfur cluster binding"/>
    <property type="evidence" value="ECO:0007669"/>
    <property type="project" value="UniProtKB-UniRule"/>
</dbReference>
<organism evidence="14 15">
    <name type="scientific">Peptostreptococcus porci</name>
    <dbReference type="NCBI Taxonomy" id="2652282"/>
    <lineage>
        <taxon>Bacteria</taxon>
        <taxon>Bacillati</taxon>
        <taxon>Bacillota</taxon>
        <taxon>Clostridia</taxon>
        <taxon>Peptostreptococcales</taxon>
        <taxon>Peptostreptococcaceae</taxon>
        <taxon>Peptostreptococcus</taxon>
    </lineage>
</organism>
<sequence length="292" mass="30658">MLIVYAVLVLGVLGLIFGLILDFASKKFAVEVDPKEAEILEALPGANCGGCGFPGCGGLAAAIAKGEAPVNGCPVGGAACAEKVAAIMGVEAGAGEKIVANVRCKGTCEATKNKYEYSGIEDCRAAASLIGGPKGCSYGCLGLGTCVQVCAFDAIHVIDGVAVVDDEKCVNCGKCIDVCPKGLIERKPQKKEVTVLCKSNDFGKNVKENCTVGCIGCGICFKECPFDAIIFENKLAQIDYDKCKQCNKCAMKCPTKVIKPKERKKPAVQPKPVEKKEADEKVKEESSETENN</sequence>
<keyword evidence="7 10" id="KW-0408">Iron</keyword>
<dbReference type="Gene3D" id="3.30.70.20">
    <property type="match status" value="2"/>
</dbReference>
<evidence type="ECO:0000256" key="10">
    <source>
        <dbReference type="HAMAP-Rule" id="MF_00463"/>
    </source>
</evidence>
<dbReference type="HAMAP" id="MF_00463">
    <property type="entry name" value="RsxB_RnfB"/>
    <property type="match status" value="1"/>
</dbReference>
<feature type="binding site" evidence="10">
    <location>
        <position position="172"/>
    </location>
    <ligand>
        <name>[4Fe-4S] cluster</name>
        <dbReference type="ChEBI" id="CHEBI:49883"/>
        <label>3</label>
    </ligand>
</feature>
<dbReference type="AlphaFoldDB" id="A0A6N7XBD0"/>
<dbReference type="InterPro" id="IPR007202">
    <property type="entry name" value="4Fe-4S_dom"/>
</dbReference>
<dbReference type="PROSITE" id="PS51656">
    <property type="entry name" value="4FE4S"/>
    <property type="match status" value="1"/>
</dbReference>
<evidence type="ECO:0000256" key="8">
    <source>
        <dbReference type="ARBA" id="ARBA00023014"/>
    </source>
</evidence>
<evidence type="ECO:0000256" key="2">
    <source>
        <dbReference type="ARBA" id="ARBA00022485"/>
    </source>
</evidence>
<evidence type="ECO:0000256" key="11">
    <source>
        <dbReference type="SAM" id="MobiDB-lite"/>
    </source>
</evidence>
<keyword evidence="1 10" id="KW-0813">Transport</keyword>
<feature type="binding site" evidence="10">
    <location>
        <position position="179"/>
    </location>
    <ligand>
        <name>[4Fe-4S] cluster</name>
        <dbReference type="ChEBI" id="CHEBI:49883"/>
        <label>2</label>
    </ligand>
</feature>
<keyword evidence="4 10" id="KW-0677">Repeat</keyword>
<evidence type="ECO:0000259" key="12">
    <source>
        <dbReference type="PROSITE" id="PS51379"/>
    </source>
</evidence>
<keyword evidence="9 10" id="KW-0472">Membrane</keyword>
<dbReference type="SUPFAM" id="SSF54862">
    <property type="entry name" value="4Fe-4S ferredoxins"/>
    <property type="match status" value="2"/>
</dbReference>
<evidence type="ECO:0000256" key="4">
    <source>
        <dbReference type="ARBA" id="ARBA00022737"/>
    </source>
</evidence>
<evidence type="ECO:0000256" key="6">
    <source>
        <dbReference type="ARBA" id="ARBA00022982"/>
    </source>
</evidence>
<keyword evidence="15" id="KW-1185">Reference proteome</keyword>
<keyword evidence="3 10" id="KW-0479">Metal-binding</keyword>
<dbReference type="PANTHER" id="PTHR43560">
    <property type="entry name" value="ION-TRANSLOCATING OXIDOREDUCTASE COMPLEX SUBUNIT B"/>
    <property type="match status" value="1"/>
</dbReference>
<dbReference type="GO" id="GO:0022900">
    <property type="term" value="P:electron transport chain"/>
    <property type="evidence" value="ECO:0007669"/>
    <property type="project" value="UniProtKB-UniRule"/>
</dbReference>
<dbReference type="EMBL" id="VUNE01000001">
    <property type="protein sequence ID" value="MST61976.1"/>
    <property type="molecule type" value="Genomic_DNA"/>
</dbReference>
<evidence type="ECO:0000256" key="7">
    <source>
        <dbReference type="ARBA" id="ARBA00023004"/>
    </source>
</evidence>
<proteinExistence type="inferred from homology"/>
<evidence type="ECO:0000256" key="1">
    <source>
        <dbReference type="ARBA" id="ARBA00022448"/>
    </source>
</evidence>
<reference evidence="14 15" key="1">
    <citation type="submission" date="2019-08" db="EMBL/GenBank/DDBJ databases">
        <title>In-depth cultivation of the pig gut microbiome towards novel bacterial diversity and tailored functional studies.</title>
        <authorList>
            <person name="Wylensek D."/>
            <person name="Hitch T.C.A."/>
            <person name="Clavel T."/>
        </authorList>
    </citation>
    <scope>NUCLEOTIDE SEQUENCE [LARGE SCALE GENOMIC DNA]</scope>
    <source>
        <strain evidence="14 15">WCA-SAB-591-4A-A</strain>
    </source>
</reference>
<feature type="binding site" evidence="10">
    <location>
        <position position="175"/>
    </location>
    <ligand>
        <name>[4Fe-4S] cluster</name>
        <dbReference type="ChEBI" id="CHEBI:49883"/>
        <label>3</label>
    </ligand>
</feature>
<feature type="compositionally biased region" description="Basic and acidic residues" evidence="11">
    <location>
        <begin position="272"/>
        <end position="286"/>
    </location>
</feature>
<feature type="binding site" evidence="10">
    <location>
        <position position="150"/>
    </location>
    <ligand>
        <name>[4Fe-4S] cluster</name>
        <dbReference type="ChEBI" id="CHEBI:49883"/>
        <label>3</label>
    </ligand>
</feature>
<feature type="region of interest" description="Disordered" evidence="11">
    <location>
        <begin position="261"/>
        <end position="292"/>
    </location>
</feature>
<evidence type="ECO:0000313" key="14">
    <source>
        <dbReference type="EMBL" id="MST61976.1"/>
    </source>
</evidence>